<dbReference type="Pfam" id="PF07690">
    <property type="entry name" value="MFS_1"/>
    <property type="match status" value="2"/>
</dbReference>
<evidence type="ECO:0000313" key="10">
    <source>
        <dbReference type="Proteomes" id="UP001232973"/>
    </source>
</evidence>
<feature type="transmembrane region" description="Helical" evidence="7">
    <location>
        <begin position="255"/>
        <end position="274"/>
    </location>
</feature>
<gene>
    <name evidence="9" type="ORF">J2S03_002889</name>
</gene>
<evidence type="ECO:0000256" key="6">
    <source>
        <dbReference type="ARBA" id="ARBA00023136"/>
    </source>
</evidence>
<dbReference type="InterPro" id="IPR011701">
    <property type="entry name" value="MFS"/>
</dbReference>
<dbReference type="PANTHER" id="PTHR42718:SF46">
    <property type="entry name" value="BLR6921 PROTEIN"/>
    <property type="match status" value="1"/>
</dbReference>
<dbReference type="Gene3D" id="1.20.1250.20">
    <property type="entry name" value="MFS general substrate transporter like domains"/>
    <property type="match status" value="1"/>
</dbReference>
<dbReference type="Proteomes" id="UP001232973">
    <property type="component" value="Unassembled WGS sequence"/>
</dbReference>
<dbReference type="Gene3D" id="1.20.1720.10">
    <property type="entry name" value="Multidrug resistance protein D"/>
    <property type="match status" value="1"/>
</dbReference>
<evidence type="ECO:0000256" key="1">
    <source>
        <dbReference type="ARBA" id="ARBA00004651"/>
    </source>
</evidence>
<accession>A0ABT9XL40</accession>
<feature type="transmembrane region" description="Helical" evidence="7">
    <location>
        <begin position="224"/>
        <end position="243"/>
    </location>
</feature>
<feature type="transmembrane region" description="Helical" evidence="7">
    <location>
        <begin position="103"/>
        <end position="123"/>
    </location>
</feature>
<protein>
    <submittedName>
        <fullName evidence="9">EmrB/QacA subfamily drug resistance transporter</fullName>
    </submittedName>
</protein>
<keyword evidence="2" id="KW-0813">Transport</keyword>
<dbReference type="InterPro" id="IPR020846">
    <property type="entry name" value="MFS_dom"/>
</dbReference>
<evidence type="ECO:0000259" key="8">
    <source>
        <dbReference type="PROSITE" id="PS50850"/>
    </source>
</evidence>
<proteinExistence type="predicted"/>
<evidence type="ECO:0000256" key="3">
    <source>
        <dbReference type="ARBA" id="ARBA00022475"/>
    </source>
</evidence>
<dbReference type="CDD" id="cd17321">
    <property type="entry name" value="MFS_MMR_MDR_like"/>
    <property type="match status" value="1"/>
</dbReference>
<dbReference type="InterPro" id="IPR004638">
    <property type="entry name" value="EmrB-like"/>
</dbReference>
<evidence type="ECO:0000256" key="2">
    <source>
        <dbReference type="ARBA" id="ARBA00022448"/>
    </source>
</evidence>
<feature type="transmembrane region" description="Helical" evidence="7">
    <location>
        <begin position="129"/>
        <end position="150"/>
    </location>
</feature>
<feature type="transmembrane region" description="Helical" evidence="7">
    <location>
        <begin position="286"/>
        <end position="313"/>
    </location>
</feature>
<evidence type="ECO:0000256" key="7">
    <source>
        <dbReference type="SAM" id="Phobius"/>
    </source>
</evidence>
<feature type="transmembrane region" description="Helical" evidence="7">
    <location>
        <begin position="194"/>
        <end position="212"/>
    </location>
</feature>
<keyword evidence="4 7" id="KW-0812">Transmembrane</keyword>
<comment type="caution">
    <text evidence="9">The sequence shown here is derived from an EMBL/GenBank/DDBJ whole genome shotgun (WGS) entry which is preliminary data.</text>
</comment>
<feature type="transmembrane region" description="Helical" evidence="7">
    <location>
        <begin position="357"/>
        <end position="374"/>
    </location>
</feature>
<dbReference type="RefSeq" id="WP_274455604.1">
    <property type="nucleotide sequence ID" value="NZ_CP067097.1"/>
</dbReference>
<dbReference type="PROSITE" id="PS50850">
    <property type="entry name" value="MFS"/>
    <property type="match status" value="1"/>
</dbReference>
<feature type="transmembrane region" description="Helical" evidence="7">
    <location>
        <begin position="325"/>
        <end position="345"/>
    </location>
</feature>
<comment type="subcellular location">
    <subcellularLocation>
        <location evidence="1">Cell membrane</location>
        <topology evidence="1">Multi-pass membrane protein</topology>
    </subcellularLocation>
</comment>
<dbReference type="PROSITE" id="PS00216">
    <property type="entry name" value="SUGAR_TRANSPORT_1"/>
    <property type="match status" value="1"/>
</dbReference>
<keyword evidence="5 7" id="KW-1133">Transmembrane helix</keyword>
<keyword evidence="10" id="KW-1185">Reference proteome</keyword>
<dbReference type="NCBIfam" id="TIGR00711">
    <property type="entry name" value="efflux_EmrB"/>
    <property type="match status" value="1"/>
</dbReference>
<feature type="transmembrane region" description="Helical" evidence="7">
    <location>
        <begin position="72"/>
        <end position="91"/>
    </location>
</feature>
<feature type="transmembrane region" description="Helical" evidence="7">
    <location>
        <begin position="171"/>
        <end position="188"/>
    </location>
</feature>
<feature type="transmembrane region" description="Helical" evidence="7">
    <location>
        <begin position="386"/>
        <end position="405"/>
    </location>
</feature>
<sequence length="503" mass="53194">MSSTHPVASPDGRSYAAAPKRRLPLSAVYQRKSYHWYVVGTVCIGAFMAAVDASIVNIALPRLQHDFHATMSTITWVSLVYLLTLAALIIPLGRLADMFGRRWMYASGFTVFMAGSLLCAVSLDLSFLLAARIVQAVGAAMLQANSVSIITAATPAMDRGKAIGIQGSAQAIGLSLGPVIGGALLSFFGWRWIFFVNVPISIFGTLLAILLLPPDKPPMPRVKFDYLGAVTFVPPLVALIYVLNTGRSDGWTSPWLVACGVVMVVGAVAFFLVERKSPHPMVDLSLFNNAAIAMGSITGVLSFALMYAITLLGPFELDHLGSIRAYEAGLCMMVIPLGMTLFTPISGVLADRLSTRILTAAGMSFAILGSALLAADARFVHEGGGYPLLLAGFFLVGAGLGVFTPPNNSSVMGHAPRAHLGVTGSVLNLARTLGMSLGVTLGSLFYQFFLSVHGAANEAHATPLQMVHAFGDAYLLIAVIGLLALVLSVIHASPSRRHHATDN</sequence>
<feature type="transmembrane region" description="Helical" evidence="7">
    <location>
        <begin position="469"/>
        <end position="490"/>
    </location>
</feature>
<keyword evidence="3" id="KW-1003">Cell membrane</keyword>
<dbReference type="SUPFAM" id="SSF103473">
    <property type="entry name" value="MFS general substrate transporter"/>
    <property type="match status" value="1"/>
</dbReference>
<keyword evidence="6 7" id="KW-0472">Membrane</keyword>
<feature type="transmembrane region" description="Helical" evidence="7">
    <location>
        <begin position="426"/>
        <end position="449"/>
    </location>
</feature>
<dbReference type="PRINTS" id="PR01036">
    <property type="entry name" value="TCRTETB"/>
</dbReference>
<dbReference type="InterPro" id="IPR036259">
    <property type="entry name" value="MFS_trans_sf"/>
</dbReference>
<feature type="transmembrane region" description="Helical" evidence="7">
    <location>
        <begin position="36"/>
        <end position="60"/>
    </location>
</feature>
<dbReference type="EMBL" id="JAUSTP010000029">
    <property type="protein sequence ID" value="MDQ0191022.1"/>
    <property type="molecule type" value="Genomic_DNA"/>
</dbReference>
<feature type="domain" description="Major facilitator superfamily (MFS) profile" evidence="8">
    <location>
        <begin position="38"/>
        <end position="496"/>
    </location>
</feature>
<dbReference type="PANTHER" id="PTHR42718">
    <property type="entry name" value="MAJOR FACILITATOR SUPERFAMILY MULTIDRUG TRANSPORTER MFSC"/>
    <property type="match status" value="1"/>
</dbReference>
<name>A0ABT9XL40_9BACL</name>
<evidence type="ECO:0000313" key="9">
    <source>
        <dbReference type="EMBL" id="MDQ0191022.1"/>
    </source>
</evidence>
<reference evidence="9 10" key="1">
    <citation type="submission" date="2023-07" db="EMBL/GenBank/DDBJ databases">
        <title>Genomic Encyclopedia of Type Strains, Phase IV (KMG-IV): sequencing the most valuable type-strain genomes for metagenomic binning, comparative biology and taxonomic classification.</title>
        <authorList>
            <person name="Goeker M."/>
        </authorList>
    </citation>
    <scope>NUCLEOTIDE SEQUENCE [LARGE SCALE GENOMIC DNA]</scope>
    <source>
        <strain evidence="9 10">DSM 4006</strain>
    </source>
</reference>
<dbReference type="InterPro" id="IPR005829">
    <property type="entry name" value="Sugar_transporter_CS"/>
</dbReference>
<evidence type="ECO:0000256" key="4">
    <source>
        <dbReference type="ARBA" id="ARBA00022692"/>
    </source>
</evidence>
<evidence type="ECO:0000256" key="5">
    <source>
        <dbReference type="ARBA" id="ARBA00022989"/>
    </source>
</evidence>
<organism evidence="9 10">
    <name type="scientific">Alicyclobacillus cycloheptanicus</name>
    <dbReference type="NCBI Taxonomy" id="1457"/>
    <lineage>
        <taxon>Bacteria</taxon>
        <taxon>Bacillati</taxon>
        <taxon>Bacillota</taxon>
        <taxon>Bacilli</taxon>
        <taxon>Bacillales</taxon>
        <taxon>Alicyclobacillaceae</taxon>
        <taxon>Alicyclobacillus</taxon>
    </lineage>
</organism>